<sequence>MNLPGQDVLYDFQNHTKNLHLTASPGISSAQQPTHQSSSHEDALNRHTFAHQPPPPVEPSNPLQNFDHPPYQPSSQYGSINHHGGQIPEVEQAGDALNEYS</sequence>
<name>A0A6A6ZAJ4_9PEZI</name>
<evidence type="ECO:0000313" key="3">
    <source>
        <dbReference type="Proteomes" id="UP000504636"/>
    </source>
</evidence>
<feature type="region of interest" description="Disordered" evidence="1">
    <location>
        <begin position="21"/>
        <end position="101"/>
    </location>
</feature>
<dbReference type="AlphaFoldDB" id="A0A6A6ZAJ4"/>
<accession>A0A6A6ZAJ4</accession>
<reference evidence="4" key="2">
    <citation type="submission" date="2020-04" db="EMBL/GenBank/DDBJ databases">
        <authorList>
            <consortium name="NCBI Genome Project"/>
        </authorList>
    </citation>
    <scope>NUCLEOTIDE SEQUENCE</scope>
    <source>
        <strain evidence="4">CBS 304.34</strain>
    </source>
</reference>
<dbReference type="RefSeq" id="XP_033584822.1">
    <property type="nucleotide sequence ID" value="XM_033724794.1"/>
</dbReference>
<dbReference type="GeneID" id="54465687"/>
<reference evidence="2 4" key="1">
    <citation type="journal article" date="2020" name="Stud. Mycol.">
        <title>101 Dothideomycetes genomes: a test case for predicting lifestyles and emergence of pathogens.</title>
        <authorList>
            <person name="Haridas S."/>
            <person name="Albert R."/>
            <person name="Binder M."/>
            <person name="Bloem J."/>
            <person name="Labutti K."/>
            <person name="Salamov A."/>
            <person name="Andreopoulos B."/>
            <person name="Baker S."/>
            <person name="Barry K."/>
            <person name="Bills G."/>
            <person name="Bluhm B."/>
            <person name="Cannon C."/>
            <person name="Castanera R."/>
            <person name="Culley D."/>
            <person name="Daum C."/>
            <person name="Ezra D."/>
            <person name="Gonzalez J."/>
            <person name="Henrissat B."/>
            <person name="Kuo A."/>
            <person name="Liang C."/>
            <person name="Lipzen A."/>
            <person name="Lutzoni F."/>
            <person name="Magnuson J."/>
            <person name="Mondo S."/>
            <person name="Nolan M."/>
            <person name="Ohm R."/>
            <person name="Pangilinan J."/>
            <person name="Park H.-J."/>
            <person name="Ramirez L."/>
            <person name="Alfaro M."/>
            <person name="Sun H."/>
            <person name="Tritt A."/>
            <person name="Yoshinaga Y."/>
            <person name="Zwiers L.-H."/>
            <person name="Turgeon B."/>
            <person name="Goodwin S."/>
            <person name="Spatafora J."/>
            <person name="Crous P."/>
            <person name="Grigoriev I."/>
        </authorList>
    </citation>
    <scope>NUCLEOTIDE SEQUENCE</scope>
    <source>
        <strain evidence="2 4">CBS 304.34</strain>
    </source>
</reference>
<reference evidence="4" key="3">
    <citation type="submission" date="2025-04" db="UniProtKB">
        <authorList>
            <consortium name="RefSeq"/>
        </authorList>
    </citation>
    <scope>IDENTIFICATION</scope>
    <source>
        <strain evidence="4">CBS 304.34</strain>
    </source>
</reference>
<feature type="compositionally biased region" description="Polar residues" evidence="1">
    <location>
        <begin position="21"/>
        <end position="37"/>
    </location>
</feature>
<gene>
    <name evidence="2 4" type="ORF">BDZ99DRAFT_514072</name>
</gene>
<protein>
    <submittedName>
        <fullName evidence="2 4">Uncharacterized protein</fullName>
    </submittedName>
</protein>
<evidence type="ECO:0000313" key="4">
    <source>
        <dbReference type="RefSeq" id="XP_033584822.1"/>
    </source>
</evidence>
<evidence type="ECO:0000256" key="1">
    <source>
        <dbReference type="SAM" id="MobiDB-lite"/>
    </source>
</evidence>
<dbReference type="Proteomes" id="UP000504636">
    <property type="component" value="Unplaced"/>
</dbReference>
<organism evidence="2">
    <name type="scientific">Mytilinidion resinicola</name>
    <dbReference type="NCBI Taxonomy" id="574789"/>
    <lineage>
        <taxon>Eukaryota</taxon>
        <taxon>Fungi</taxon>
        <taxon>Dikarya</taxon>
        <taxon>Ascomycota</taxon>
        <taxon>Pezizomycotina</taxon>
        <taxon>Dothideomycetes</taxon>
        <taxon>Pleosporomycetidae</taxon>
        <taxon>Mytilinidiales</taxon>
        <taxon>Mytilinidiaceae</taxon>
        <taxon>Mytilinidion</taxon>
    </lineage>
</organism>
<dbReference type="EMBL" id="MU003692">
    <property type="protein sequence ID" value="KAF2817858.1"/>
    <property type="molecule type" value="Genomic_DNA"/>
</dbReference>
<keyword evidence="3" id="KW-1185">Reference proteome</keyword>
<evidence type="ECO:0000313" key="2">
    <source>
        <dbReference type="EMBL" id="KAF2817858.1"/>
    </source>
</evidence>
<proteinExistence type="predicted"/>